<dbReference type="Gene3D" id="3.30.70.330">
    <property type="match status" value="1"/>
</dbReference>
<dbReference type="PANTHER" id="PTHR10300">
    <property type="entry name" value="CALCIPRESSIN"/>
    <property type="match status" value="1"/>
</dbReference>
<comment type="similarity">
    <text evidence="1">Belongs to the RCAN family.</text>
</comment>
<sequence>MPNSIATNTLLIPNIPPSFFVGDQALQYLRKECARYGEVHQFIPMKGFGRVMVIYVDTTCAITAKDAVDEAKIYWIEIKDNDTKRARILGIDHGDDDIAELCRNIRETSSIPYSEKYIRVYFGQHNPINPDPATLSLQVPDLGKNLLISPPGDPCHHWESRAESPPNKAILASDLLRALTTVDGDDDVDMDGIDDFKLDEGPVVPTGSTNDNVTYSASSPLSSPFSSPTLISTHSDTPTLQISFDHEHLPTIKIQDMDGSLLAQHQQKINRPKPSATARPPIRT</sequence>
<dbReference type="AlphaFoldDB" id="A0A1X2J2J8"/>
<dbReference type="EMBL" id="MCGE01000001">
    <property type="protein sequence ID" value="ORZ25454.1"/>
    <property type="molecule type" value="Genomic_DNA"/>
</dbReference>
<dbReference type="InterPro" id="IPR035979">
    <property type="entry name" value="RBD_domain_sf"/>
</dbReference>
<accession>A0A1X2J2J8</accession>
<dbReference type="GO" id="GO:0008597">
    <property type="term" value="F:calcium-dependent protein serine/threonine phosphatase regulator activity"/>
    <property type="evidence" value="ECO:0007669"/>
    <property type="project" value="TreeGrafter"/>
</dbReference>
<comment type="caution">
    <text evidence="3">The sequence shown here is derived from an EMBL/GenBank/DDBJ whole genome shotgun (WGS) entry which is preliminary data.</text>
</comment>
<keyword evidence="4" id="KW-1185">Reference proteome</keyword>
<dbReference type="PANTHER" id="PTHR10300:SF14">
    <property type="entry name" value="PROTEIN SARAH"/>
    <property type="match status" value="1"/>
</dbReference>
<dbReference type="GO" id="GO:0005634">
    <property type="term" value="C:nucleus"/>
    <property type="evidence" value="ECO:0007669"/>
    <property type="project" value="TreeGrafter"/>
</dbReference>
<proteinExistence type="inferred from homology"/>
<dbReference type="Proteomes" id="UP000193560">
    <property type="component" value="Unassembled WGS sequence"/>
</dbReference>
<evidence type="ECO:0000313" key="3">
    <source>
        <dbReference type="EMBL" id="ORZ25454.1"/>
    </source>
</evidence>
<dbReference type="SUPFAM" id="SSF54928">
    <property type="entry name" value="RNA-binding domain, RBD"/>
    <property type="match status" value="1"/>
</dbReference>
<dbReference type="GO" id="GO:0005737">
    <property type="term" value="C:cytoplasm"/>
    <property type="evidence" value="ECO:0007669"/>
    <property type="project" value="TreeGrafter"/>
</dbReference>
<feature type="region of interest" description="Disordered" evidence="2">
    <location>
        <begin position="265"/>
        <end position="284"/>
    </location>
</feature>
<feature type="compositionally biased region" description="Polar residues" evidence="2">
    <location>
        <begin position="206"/>
        <end position="215"/>
    </location>
</feature>
<feature type="region of interest" description="Disordered" evidence="2">
    <location>
        <begin position="199"/>
        <end position="226"/>
    </location>
</feature>
<organism evidence="3 4">
    <name type="scientific">Absidia repens</name>
    <dbReference type="NCBI Taxonomy" id="90262"/>
    <lineage>
        <taxon>Eukaryota</taxon>
        <taxon>Fungi</taxon>
        <taxon>Fungi incertae sedis</taxon>
        <taxon>Mucoromycota</taxon>
        <taxon>Mucoromycotina</taxon>
        <taxon>Mucoromycetes</taxon>
        <taxon>Mucorales</taxon>
        <taxon>Cunninghamellaceae</taxon>
        <taxon>Absidia</taxon>
    </lineage>
</organism>
<dbReference type="InterPro" id="IPR006931">
    <property type="entry name" value="Calcipressin"/>
</dbReference>
<dbReference type="OrthoDB" id="17212at2759"/>
<evidence type="ECO:0000256" key="2">
    <source>
        <dbReference type="SAM" id="MobiDB-lite"/>
    </source>
</evidence>
<dbReference type="InterPro" id="IPR012677">
    <property type="entry name" value="Nucleotide-bd_a/b_plait_sf"/>
</dbReference>
<dbReference type="GO" id="GO:0003676">
    <property type="term" value="F:nucleic acid binding"/>
    <property type="evidence" value="ECO:0007669"/>
    <property type="project" value="InterPro"/>
</dbReference>
<evidence type="ECO:0000313" key="4">
    <source>
        <dbReference type="Proteomes" id="UP000193560"/>
    </source>
</evidence>
<protein>
    <submittedName>
        <fullName evidence="3">Calcipressin</fullName>
    </submittedName>
</protein>
<reference evidence="3 4" key="1">
    <citation type="submission" date="2016-07" db="EMBL/GenBank/DDBJ databases">
        <title>Pervasive Adenine N6-methylation of Active Genes in Fungi.</title>
        <authorList>
            <consortium name="DOE Joint Genome Institute"/>
            <person name="Mondo S.J."/>
            <person name="Dannebaum R.O."/>
            <person name="Kuo R.C."/>
            <person name="Labutti K."/>
            <person name="Haridas S."/>
            <person name="Kuo A."/>
            <person name="Salamov A."/>
            <person name="Ahrendt S.R."/>
            <person name="Lipzen A."/>
            <person name="Sullivan W."/>
            <person name="Andreopoulos W.B."/>
            <person name="Clum A."/>
            <person name="Lindquist E."/>
            <person name="Daum C."/>
            <person name="Ramamoorthy G.K."/>
            <person name="Gryganskyi A."/>
            <person name="Culley D."/>
            <person name="Magnuson J.K."/>
            <person name="James T.Y."/>
            <person name="O'Malley M.A."/>
            <person name="Stajich J.E."/>
            <person name="Spatafora J.W."/>
            <person name="Visel A."/>
            <person name="Grigoriev I.V."/>
        </authorList>
    </citation>
    <scope>NUCLEOTIDE SEQUENCE [LARGE SCALE GENOMIC DNA]</scope>
    <source>
        <strain evidence="3 4">NRRL 1336</strain>
    </source>
</reference>
<dbReference type="GO" id="GO:0019722">
    <property type="term" value="P:calcium-mediated signaling"/>
    <property type="evidence" value="ECO:0007669"/>
    <property type="project" value="InterPro"/>
</dbReference>
<evidence type="ECO:0000256" key="1">
    <source>
        <dbReference type="ARBA" id="ARBA00008209"/>
    </source>
</evidence>
<dbReference type="STRING" id="90262.A0A1X2J2J8"/>
<feature type="compositionally biased region" description="Low complexity" evidence="2">
    <location>
        <begin position="216"/>
        <end position="226"/>
    </location>
</feature>
<name>A0A1X2J2J8_9FUNG</name>
<dbReference type="Pfam" id="PF04847">
    <property type="entry name" value="Calcipressin"/>
    <property type="match status" value="1"/>
</dbReference>
<gene>
    <name evidence="3" type="ORF">BCR42DRAFT_400207</name>
</gene>